<reference evidence="6 7" key="1">
    <citation type="submission" date="2014-03" db="EMBL/GenBank/DDBJ databases">
        <title>Genome sequence of Bordetella bronchiseptica.</title>
        <authorList>
            <person name="Harvill E."/>
            <person name="Goodfield L.L."/>
            <person name="Ivanov Y.V."/>
            <person name="Meyer J.A."/>
            <person name="Muse S.J."/>
            <person name="Jacobs N."/>
            <person name="Bendor L."/>
            <person name="Smallridge W.E."/>
            <person name="Brinkac L.M."/>
            <person name="Sanka R."/>
            <person name="Kim M."/>
            <person name="Losada L."/>
        </authorList>
    </citation>
    <scope>NUCLEOTIDE SEQUENCE [LARGE SCALE GENOMIC DNA]</scope>
    <source>
        <strain evidence="6 7">00-P-2796</strain>
    </source>
</reference>
<organism evidence="6 7">
    <name type="scientific">Bordetella bronchiseptica 00-P-2796</name>
    <dbReference type="NCBI Taxonomy" id="1331199"/>
    <lineage>
        <taxon>Bacteria</taxon>
        <taxon>Pseudomonadati</taxon>
        <taxon>Pseudomonadota</taxon>
        <taxon>Betaproteobacteria</taxon>
        <taxon>Burkholderiales</taxon>
        <taxon>Alcaligenaceae</taxon>
        <taxon>Bordetella</taxon>
    </lineage>
</organism>
<dbReference type="InterPro" id="IPR011991">
    <property type="entry name" value="ArsR-like_HTH"/>
</dbReference>
<dbReference type="InterPro" id="IPR029016">
    <property type="entry name" value="GAF-like_dom_sf"/>
</dbReference>
<dbReference type="PROSITE" id="PS51077">
    <property type="entry name" value="HTH_ICLR"/>
    <property type="match status" value="1"/>
</dbReference>
<feature type="domain" description="IclR-ED" evidence="5">
    <location>
        <begin position="92"/>
        <end position="281"/>
    </location>
</feature>
<dbReference type="PANTHER" id="PTHR30136">
    <property type="entry name" value="HELIX-TURN-HELIX TRANSCRIPTIONAL REGULATOR, ICLR FAMILY"/>
    <property type="match status" value="1"/>
</dbReference>
<dbReference type="Gene3D" id="3.30.450.40">
    <property type="match status" value="1"/>
</dbReference>
<dbReference type="InterPro" id="IPR036388">
    <property type="entry name" value="WH-like_DNA-bd_sf"/>
</dbReference>
<proteinExistence type="predicted"/>
<gene>
    <name evidence="6" type="ORF">L490_0270</name>
</gene>
<dbReference type="PROSITE" id="PS51078">
    <property type="entry name" value="ICLR_ED"/>
    <property type="match status" value="1"/>
</dbReference>
<dbReference type="RefSeq" id="WP_225665587.1">
    <property type="nucleotide sequence ID" value="NZ_JGWH01000143.1"/>
</dbReference>
<keyword evidence="1" id="KW-0805">Transcription regulation</keyword>
<dbReference type="Pfam" id="PF01614">
    <property type="entry name" value="IclR_C"/>
    <property type="match status" value="1"/>
</dbReference>
<dbReference type="Proteomes" id="UP000025756">
    <property type="component" value="Unassembled WGS sequence"/>
</dbReference>
<feature type="domain" description="HTH iclR-type" evidence="4">
    <location>
        <begin position="36"/>
        <end position="98"/>
    </location>
</feature>
<keyword evidence="7" id="KW-1185">Reference proteome</keyword>
<keyword evidence="3" id="KW-0804">Transcription</keyword>
<evidence type="ECO:0000256" key="3">
    <source>
        <dbReference type="ARBA" id="ARBA00023163"/>
    </source>
</evidence>
<evidence type="ECO:0000259" key="4">
    <source>
        <dbReference type="PROSITE" id="PS51077"/>
    </source>
</evidence>
<dbReference type="Gene3D" id="1.10.10.10">
    <property type="entry name" value="Winged helix-like DNA-binding domain superfamily/Winged helix DNA-binding domain"/>
    <property type="match status" value="1"/>
</dbReference>
<dbReference type="PANTHER" id="PTHR30136:SF24">
    <property type="entry name" value="HTH-TYPE TRANSCRIPTIONAL REPRESSOR ALLR"/>
    <property type="match status" value="1"/>
</dbReference>
<name>A0ABR4RAI3_BORBO</name>
<accession>A0ABR4RAI3</accession>
<dbReference type="Pfam" id="PF09339">
    <property type="entry name" value="HTH_IclR"/>
    <property type="match status" value="1"/>
</dbReference>
<comment type="caution">
    <text evidence="6">The sequence shown here is derived from an EMBL/GenBank/DDBJ whole genome shotgun (WGS) entry which is preliminary data.</text>
</comment>
<evidence type="ECO:0000256" key="2">
    <source>
        <dbReference type="ARBA" id="ARBA00023125"/>
    </source>
</evidence>
<dbReference type="SMART" id="SM00346">
    <property type="entry name" value="HTH_ICLR"/>
    <property type="match status" value="1"/>
</dbReference>
<dbReference type="EMBL" id="JGWH01000143">
    <property type="protein sequence ID" value="KCV32166.1"/>
    <property type="molecule type" value="Genomic_DNA"/>
</dbReference>
<dbReference type="InterPro" id="IPR005471">
    <property type="entry name" value="Tscrpt_reg_IclR_N"/>
</dbReference>
<keyword evidence="2" id="KW-0238">DNA-binding</keyword>
<dbReference type="InterPro" id="IPR050707">
    <property type="entry name" value="HTH_MetabolicPath_Reg"/>
</dbReference>
<evidence type="ECO:0000259" key="5">
    <source>
        <dbReference type="PROSITE" id="PS51078"/>
    </source>
</evidence>
<dbReference type="SUPFAM" id="SSF55781">
    <property type="entry name" value="GAF domain-like"/>
    <property type="match status" value="1"/>
</dbReference>
<dbReference type="SUPFAM" id="SSF46785">
    <property type="entry name" value="Winged helix' DNA-binding domain"/>
    <property type="match status" value="1"/>
</dbReference>
<dbReference type="CDD" id="cd00090">
    <property type="entry name" value="HTH_ARSR"/>
    <property type="match status" value="1"/>
</dbReference>
<sequence length="290" mass="31965">MTAIAKTGILFSNVGIFIPIYGIVKMSEQNEKEGAVGSLERGLLIIRVLLDAPGPMSLAELAQELALGPSTVHRLLGTLTKLGQVVREPRGKRYLAAPQVLASLSFQHPITLVRLACRSAIEELRERTGETSAFVLFIGYERLVQDFVIGQRLLSPNYQTWLRSPMHGSASGKLLLSTVPENNWVDLIGHEPYQAHTPSTITTYEEMVAEIQAIRRQHYCVSKNEGYEGVSAFGYPVVVLGKTVGCITLTVDSASLNESREAFLIQEMLRCVKSIQAVSGSLKLLHDWLF</sequence>
<dbReference type="InterPro" id="IPR014757">
    <property type="entry name" value="Tscrpt_reg_IclR_C"/>
</dbReference>
<evidence type="ECO:0000313" key="7">
    <source>
        <dbReference type="Proteomes" id="UP000025756"/>
    </source>
</evidence>
<evidence type="ECO:0000313" key="6">
    <source>
        <dbReference type="EMBL" id="KCV32166.1"/>
    </source>
</evidence>
<dbReference type="InterPro" id="IPR036390">
    <property type="entry name" value="WH_DNA-bd_sf"/>
</dbReference>
<protein>
    <submittedName>
        <fullName evidence="6">Transcriptional regulator, IclR family, C-terminal domain protein</fullName>
    </submittedName>
</protein>
<evidence type="ECO:0000256" key="1">
    <source>
        <dbReference type="ARBA" id="ARBA00023015"/>
    </source>
</evidence>